<keyword evidence="1" id="KW-1133">Transmembrane helix</keyword>
<protein>
    <submittedName>
        <fullName evidence="3">Membrane acyltransferase</fullName>
    </submittedName>
</protein>
<dbReference type="EMBL" id="CP001663">
    <property type="protein sequence ID" value="AFP39872.1"/>
    <property type="molecule type" value="Genomic_DNA"/>
</dbReference>
<feature type="domain" description="Acyltransferase 3" evidence="2">
    <location>
        <begin position="37"/>
        <end position="388"/>
    </location>
</feature>
<feature type="transmembrane region" description="Helical" evidence="1">
    <location>
        <begin position="240"/>
        <end position="258"/>
    </location>
</feature>
<feature type="transmembrane region" description="Helical" evidence="1">
    <location>
        <begin position="330"/>
        <end position="353"/>
    </location>
</feature>
<dbReference type="Pfam" id="PF01757">
    <property type="entry name" value="Acyl_transf_3"/>
    <property type="match status" value="1"/>
</dbReference>
<dbReference type="Proteomes" id="UP000006158">
    <property type="component" value="Chromosome"/>
</dbReference>
<feature type="transmembrane region" description="Helical" evidence="1">
    <location>
        <begin position="270"/>
        <end position="289"/>
    </location>
</feature>
<dbReference type="InterPro" id="IPR002656">
    <property type="entry name" value="Acyl_transf_3_dom"/>
</dbReference>
<keyword evidence="1" id="KW-0472">Membrane</keyword>
<accession>I7G2Z7</accession>
<reference evidence="3 4" key="1">
    <citation type="journal article" date="2007" name="Genome Biol.">
        <title>Interrupted coding sequences in Mycobacterium smegmatis: authentic mutations or sequencing errors?</title>
        <authorList>
            <person name="Deshayes C."/>
            <person name="Perrodou E."/>
            <person name="Gallien S."/>
            <person name="Euphrasie D."/>
            <person name="Schaeffer C."/>
            <person name="Van-Dorsselaer A."/>
            <person name="Poch O."/>
            <person name="Lecompte O."/>
            <person name="Reyrat J.M."/>
        </authorList>
    </citation>
    <scope>NUCLEOTIDE SEQUENCE [LARGE SCALE GENOMIC DNA]</scope>
    <source>
        <strain evidence="4">ATCC 700084 / mc(2)155</strain>
    </source>
</reference>
<dbReference type="PATRIC" id="fig|246196.56.peg.3499"/>
<evidence type="ECO:0000256" key="1">
    <source>
        <dbReference type="SAM" id="Phobius"/>
    </source>
</evidence>
<evidence type="ECO:0000313" key="4">
    <source>
        <dbReference type="Proteomes" id="UP000006158"/>
    </source>
</evidence>
<gene>
    <name evidence="3" type="ordered locus">MSMEI_3409</name>
</gene>
<dbReference type="AlphaFoldDB" id="I7G2Z7"/>
<sequence>MTWCDPPGESRQVRLWRADEHHGCGYGKSAVRGAEIKALTGLRIVAAVWVVLFHFRPILYEAAPDFTETFAPVLDCGAQGVDLFFILSGFVLTWNYLDRMGPGWSTRATLHFLWLRLSRVWPVYLVTLHLAALWVIFTLNVGHVPVEDTSGYNAVSYLRQLFLVQLWFEPYFDGTSWDGPAWSISAEWLAYLLFGALILVVFRIARATRARSLVVLAVAASLPPVVLLMMTGHFYTPWSWLPRIVMQFTAGALACAAVRKLEPGDTARRTAGYLSVVLSIAIIVGLFFFDAHPLNTVGDAGGLVDILFVPLVVALAIGTGSLPALLSTRVLVYGGQISFGLYMVHELVHTAWIWTVKQFELTMSPDLSGKATLLGLLAISVVAAMVLYHVVEEPARRWMRRMVDIRPVDPKNSHLHRVDAEHQGHSAAVPARAG</sequence>
<dbReference type="GO" id="GO:0016747">
    <property type="term" value="F:acyltransferase activity, transferring groups other than amino-acyl groups"/>
    <property type="evidence" value="ECO:0007669"/>
    <property type="project" value="InterPro"/>
</dbReference>
<feature type="transmembrane region" description="Helical" evidence="1">
    <location>
        <begin position="79"/>
        <end position="97"/>
    </location>
</feature>
<keyword evidence="3" id="KW-0808">Transferase</keyword>
<feature type="transmembrane region" description="Helical" evidence="1">
    <location>
        <begin position="212"/>
        <end position="234"/>
    </location>
</feature>
<feature type="transmembrane region" description="Helical" evidence="1">
    <location>
        <begin position="118"/>
        <end position="137"/>
    </location>
</feature>
<evidence type="ECO:0000259" key="2">
    <source>
        <dbReference type="Pfam" id="PF01757"/>
    </source>
</evidence>
<keyword evidence="3" id="KW-0012">Acyltransferase</keyword>
<feature type="transmembrane region" description="Helical" evidence="1">
    <location>
        <begin position="38"/>
        <end position="59"/>
    </location>
</feature>
<organism evidence="3 4">
    <name type="scientific">Mycolicibacterium smegmatis (strain ATCC 700084 / mc(2)155)</name>
    <name type="common">Mycobacterium smegmatis</name>
    <dbReference type="NCBI Taxonomy" id="246196"/>
    <lineage>
        <taxon>Bacteria</taxon>
        <taxon>Bacillati</taxon>
        <taxon>Actinomycetota</taxon>
        <taxon>Actinomycetes</taxon>
        <taxon>Mycobacteriales</taxon>
        <taxon>Mycobacteriaceae</taxon>
        <taxon>Mycolicibacterium</taxon>
    </lineage>
</organism>
<dbReference type="KEGG" id="msg:MSMEI_3409"/>
<dbReference type="GO" id="GO:0016020">
    <property type="term" value="C:membrane"/>
    <property type="evidence" value="ECO:0007669"/>
    <property type="project" value="TreeGrafter"/>
</dbReference>
<evidence type="ECO:0000313" key="3">
    <source>
        <dbReference type="EMBL" id="AFP39872.1"/>
    </source>
</evidence>
<dbReference type="InterPro" id="IPR050879">
    <property type="entry name" value="Acyltransferase_3"/>
</dbReference>
<dbReference type="PANTHER" id="PTHR23028">
    <property type="entry name" value="ACETYLTRANSFERASE"/>
    <property type="match status" value="1"/>
</dbReference>
<feature type="transmembrane region" description="Helical" evidence="1">
    <location>
        <begin position="373"/>
        <end position="391"/>
    </location>
</feature>
<feature type="transmembrane region" description="Helical" evidence="1">
    <location>
        <begin position="188"/>
        <end position="205"/>
    </location>
</feature>
<name>I7G2Z7_MYCS2</name>
<dbReference type="PANTHER" id="PTHR23028:SF53">
    <property type="entry name" value="ACYL_TRANSF_3 DOMAIN-CONTAINING PROTEIN"/>
    <property type="match status" value="1"/>
</dbReference>
<feature type="transmembrane region" description="Helical" evidence="1">
    <location>
        <begin position="301"/>
        <end position="318"/>
    </location>
</feature>
<proteinExistence type="predicted"/>
<dbReference type="GO" id="GO:0009103">
    <property type="term" value="P:lipopolysaccharide biosynthetic process"/>
    <property type="evidence" value="ECO:0007669"/>
    <property type="project" value="TreeGrafter"/>
</dbReference>
<keyword evidence="1" id="KW-0812">Transmembrane</keyword>
<reference evidence="3 4" key="2">
    <citation type="journal article" date="2009" name="Genome Res.">
        <title>Ortho-proteogenomics: multiple proteomes investigation through orthology and a new MS-based protocol.</title>
        <authorList>
            <person name="Gallien S."/>
            <person name="Perrodou E."/>
            <person name="Carapito C."/>
            <person name="Deshayes C."/>
            <person name="Reyrat J.M."/>
            <person name="Van Dorsselaer A."/>
            <person name="Poch O."/>
            <person name="Schaeffer C."/>
            <person name="Lecompte O."/>
        </authorList>
    </citation>
    <scope>NUCLEOTIDE SEQUENCE [LARGE SCALE GENOMIC DNA]</scope>
    <source>
        <strain evidence="4">ATCC 700084 / mc(2)155</strain>
    </source>
</reference>